<dbReference type="Gene3D" id="2.60.120.330">
    <property type="entry name" value="B-lactam Antibiotic, Isopenicillin N Synthase, Chain"/>
    <property type="match status" value="1"/>
</dbReference>
<evidence type="ECO:0000313" key="1">
    <source>
        <dbReference type="EMBL" id="KAJ9131784.1"/>
    </source>
</evidence>
<accession>A0AA38RAD9</accession>
<keyword evidence="2" id="KW-1185">Reference proteome</keyword>
<gene>
    <name evidence="1" type="ORF">NKR23_g11519</name>
</gene>
<reference evidence="1" key="1">
    <citation type="submission" date="2022-07" db="EMBL/GenBank/DDBJ databases">
        <title>Fungi with potential for degradation of polypropylene.</title>
        <authorList>
            <person name="Gostincar C."/>
        </authorList>
    </citation>
    <scope>NUCLEOTIDE SEQUENCE</scope>
    <source>
        <strain evidence="1">EXF-13308</strain>
    </source>
</reference>
<sequence>MLVGAGEEWPDWPEHTPETAELQEENIKIKKEIAAEYGEASLRKSWLAVCEKLKALTDELAEKQSSIIREIPYDDFFRLDEEEKQQLRDVGCFVVRGTISKEMADGWFNDLNSYVEANRDKINGWPEETPYILRLYWSKTQMEARTHPRVMALHRALNSLWHDVEDPEKTFAEPLAYADSVRIRPPGKPFKGLGPHIDAGSLSRWGEPAYRKVFDAVWTGKPDEYDPFDLTARKKANPAYYPGSAHSHVLRLFQGWTALTPAGPHEGSLLLYPNLKTVVAYMLLRPFFQPPKNKDDVMDASKWTFDTSDPWFPGTWRAKSQELSPDAFPHLRIKDCLVHIPKMAPGDTIWWHCDMCHAVEVEHRGDGISSVAYVAATPTTKINEEYIQRQLQDFLAGTAPEDFRGGCNESAFKGYPGSDIVLNGDAGRRAVGYTA</sequence>
<name>A0AA38RAD9_9PEZI</name>
<dbReference type="InterPro" id="IPR027443">
    <property type="entry name" value="IPNS-like_sf"/>
</dbReference>
<dbReference type="PANTHER" id="PTHR30613">
    <property type="entry name" value="UNCHARACTERIZED PROTEIN YBIU-RELATED"/>
    <property type="match status" value="1"/>
</dbReference>
<dbReference type="Pfam" id="PF07350">
    <property type="entry name" value="Gig2-like"/>
    <property type="match status" value="1"/>
</dbReference>
<organism evidence="1 2">
    <name type="scientific">Pleurostoma richardsiae</name>
    <dbReference type="NCBI Taxonomy" id="41990"/>
    <lineage>
        <taxon>Eukaryota</taxon>
        <taxon>Fungi</taxon>
        <taxon>Dikarya</taxon>
        <taxon>Ascomycota</taxon>
        <taxon>Pezizomycotina</taxon>
        <taxon>Sordariomycetes</taxon>
        <taxon>Sordariomycetidae</taxon>
        <taxon>Calosphaeriales</taxon>
        <taxon>Pleurostomataceae</taxon>
        <taxon>Pleurostoma</taxon>
    </lineage>
</organism>
<dbReference type="EMBL" id="JANBVO010000063">
    <property type="protein sequence ID" value="KAJ9131784.1"/>
    <property type="molecule type" value="Genomic_DNA"/>
</dbReference>
<dbReference type="Proteomes" id="UP001174694">
    <property type="component" value="Unassembled WGS sequence"/>
</dbReference>
<dbReference type="AlphaFoldDB" id="A0AA38RAD9"/>
<dbReference type="InterPro" id="IPR010856">
    <property type="entry name" value="Gig2-like"/>
</dbReference>
<evidence type="ECO:0000313" key="2">
    <source>
        <dbReference type="Proteomes" id="UP001174694"/>
    </source>
</evidence>
<protein>
    <submittedName>
        <fullName evidence="1">DUF1479-domain-containing protein</fullName>
    </submittedName>
</protein>
<comment type="caution">
    <text evidence="1">The sequence shown here is derived from an EMBL/GenBank/DDBJ whole genome shotgun (WGS) entry which is preliminary data.</text>
</comment>
<proteinExistence type="predicted"/>
<dbReference type="SUPFAM" id="SSF51197">
    <property type="entry name" value="Clavaminate synthase-like"/>
    <property type="match status" value="1"/>
</dbReference>
<dbReference type="PANTHER" id="PTHR30613:SF1">
    <property type="entry name" value="DUF1479 DOMAIN PROTEIN (AFU_ORTHOLOGUE AFUA_5G09280)"/>
    <property type="match status" value="1"/>
</dbReference>